<name>A0ABR2EPX0_9ROSI</name>
<dbReference type="Pfam" id="PF13456">
    <property type="entry name" value="RVT_3"/>
    <property type="match status" value="1"/>
</dbReference>
<evidence type="ECO:0000313" key="3">
    <source>
        <dbReference type="Proteomes" id="UP001472677"/>
    </source>
</evidence>
<proteinExistence type="predicted"/>
<dbReference type="InterPro" id="IPR002156">
    <property type="entry name" value="RNaseH_domain"/>
</dbReference>
<protein>
    <recommendedName>
        <fullName evidence="1">RNase H type-1 domain-containing protein</fullName>
    </recommendedName>
</protein>
<dbReference type="EMBL" id="JBBPBM010000011">
    <property type="protein sequence ID" value="KAK8563419.1"/>
    <property type="molecule type" value="Genomic_DNA"/>
</dbReference>
<sequence>MHILMENVTLFRDILLEEKHKGDSTINDSVAEALARDLAVLFARSLDFKRVIVEGDSSLITKKVQSFSLDKSVSFAQMANVKRRIFDFDNITFHHVGRYEPAYVLVKLGRLFPLPKIWIGEAPDLIEEVIQRDRWWIESPD</sequence>
<evidence type="ECO:0000313" key="2">
    <source>
        <dbReference type="EMBL" id="KAK8563419.1"/>
    </source>
</evidence>
<keyword evidence="3" id="KW-1185">Reference proteome</keyword>
<organism evidence="2 3">
    <name type="scientific">Hibiscus sabdariffa</name>
    <name type="common">roselle</name>
    <dbReference type="NCBI Taxonomy" id="183260"/>
    <lineage>
        <taxon>Eukaryota</taxon>
        <taxon>Viridiplantae</taxon>
        <taxon>Streptophyta</taxon>
        <taxon>Embryophyta</taxon>
        <taxon>Tracheophyta</taxon>
        <taxon>Spermatophyta</taxon>
        <taxon>Magnoliopsida</taxon>
        <taxon>eudicotyledons</taxon>
        <taxon>Gunneridae</taxon>
        <taxon>Pentapetalae</taxon>
        <taxon>rosids</taxon>
        <taxon>malvids</taxon>
        <taxon>Malvales</taxon>
        <taxon>Malvaceae</taxon>
        <taxon>Malvoideae</taxon>
        <taxon>Hibiscus</taxon>
    </lineage>
</organism>
<comment type="caution">
    <text evidence="2">The sequence shown here is derived from an EMBL/GenBank/DDBJ whole genome shotgun (WGS) entry which is preliminary data.</text>
</comment>
<feature type="domain" description="RNase H type-1" evidence="1">
    <location>
        <begin position="18"/>
        <end position="98"/>
    </location>
</feature>
<dbReference type="Proteomes" id="UP001472677">
    <property type="component" value="Unassembled WGS sequence"/>
</dbReference>
<evidence type="ECO:0000259" key="1">
    <source>
        <dbReference type="Pfam" id="PF13456"/>
    </source>
</evidence>
<gene>
    <name evidence="2" type="ORF">V6N12_035567</name>
</gene>
<accession>A0ABR2EPX0</accession>
<reference evidence="2 3" key="1">
    <citation type="journal article" date="2024" name="G3 (Bethesda)">
        <title>Genome assembly of Hibiscus sabdariffa L. provides insights into metabolisms of medicinal natural products.</title>
        <authorList>
            <person name="Kim T."/>
        </authorList>
    </citation>
    <scope>NUCLEOTIDE SEQUENCE [LARGE SCALE GENOMIC DNA]</scope>
    <source>
        <strain evidence="2">TK-2024</strain>
        <tissue evidence="2">Old leaves</tissue>
    </source>
</reference>